<dbReference type="EMBL" id="MBDN02000335">
    <property type="protein sequence ID" value="RLN76233.1"/>
    <property type="molecule type" value="Genomic_DNA"/>
</dbReference>
<dbReference type="PANTHER" id="PTHR30006">
    <property type="entry name" value="THIAMINE-BINDING PERIPLASMIC PROTEIN-RELATED"/>
    <property type="match status" value="1"/>
</dbReference>
<dbReference type="Proteomes" id="UP000285624">
    <property type="component" value="Unassembled WGS sequence"/>
</dbReference>
<comment type="caution">
    <text evidence="3">The sequence shown here is derived from an EMBL/GenBank/DDBJ whole genome shotgun (WGS) entry which is preliminary data.</text>
</comment>
<dbReference type="STRING" id="325452.A0A3R7J3G0"/>
<dbReference type="SUPFAM" id="SSF53850">
    <property type="entry name" value="Periplasmic binding protein-like II"/>
    <property type="match status" value="1"/>
</dbReference>
<keyword evidence="2" id="KW-0472">Membrane</keyword>
<reference evidence="5 6" key="1">
    <citation type="submission" date="2018-07" db="EMBL/GenBank/DDBJ databases">
        <title>Genome sequencing of oomycete isolates from Chile give support for New Zealand origin for Phytophthora kernoviae and make available the first Nothophytophthora sp. genome.</title>
        <authorList>
            <person name="Studholme D.J."/>
            <person name="Sanfuentes E."/>
            <person name="Panda P."/>
            <person name="Hill R."/>
            <person name="Sambles C."/>
            <person name="Grant M."/>
            <person name="Williams N.M."/>
            <person name="Mcdougal R.L."/>
        </authorList>
    </citation>
    <scope>NUCLEOTIDE SEQUENCE [LARGE SCALE GENOMIC DNA]</scope>
    <source>
        <strain evidence="3">Chile2</strain>
        <strain evidence="4">Chile4</strain>
    </source>
</reference>
<accession>A0A3R7J3G0</accession>
<dbReference type="Gene3D" id="3.40.190.10">
    <property type="entry name" value="Periplasmic binding protein-like II"/>
    <property type="match status" value="2"/>
</dbReference>
<dbReference type="PANTHER" id="PTHR30006:SF2">
    <property type="entry name" value="ABC TRANSPORTER SUBSTRATE-BINDING PROTEIN"/>
    <property type="match status" value="1"/>
</dbReference>
<dbReference type="AlphaFoldDB" id="A0A3R7J3G0"/>
<keyword evidence="1" id="KW-0732">Signal</keyword>
<proteinExistence type="predicted"/>
<dbReference type="EMBL" id="MAYM02001611">
    <property type="protein sequence ID" value="RLN14384.1"/>
    <property type="molecule type" value="Genomic_DNA"/>
</dbReference>
<evidence type="ECO:0000256" key="2">
    <source>
        <dbReference type="SAM" id="Phobius"/>
    </source>
</evidence>
<evidence type="ECO:0000313" key="3">
    <source>
        <dbReference type="EMBL" id="RLN14384.1"/>
    </source>
</evidence>
<keyword evidence="2" id="KW-1133">Transmembrane helix</keyword>
<dbReference type="Pfam" id="PF13343">
    <property type="entry name" value="SBP_bac_6"/>
    <property type="match status" value="1"/>
</dbReference>
<protein>
    <submittedName>
        <fullName evidence="3">Uncharacterized protein</fullName>
    </submittedName>
</protein>
<organism evidence="3 6">
    <name type="scientific">Phytophthora kernoviae</name>
    <dbReference type="NCBI Taxonomy" id="325452"/>
    <lineage>
        <taxon>Eukaryota</taxon>
        <taxon>Sar</taxon>
        <taxon>Stramenopiles</taxon>
        <taxon>Oomycota</taxon>
        <taxon>Peronosporomycetes</taxon>
        <taxon>Peronosporales</taxon>
        <taxon>Peronosporaceae</taxon>
        <taxon>Phytophthora</taxon>
    </lineage>
</organism>
<feature type="transmembrane region" description="Helical" evidence="2">
    <location>
        <begin position="78"/>
        <end position="96"/>
    </location>
</feature>
<gene>
    <name evidence="3" type="ORF">BBI17_007634</name>
    <name evidence="4" type="ORF">BBO99_00007719</name>
</gene>
<dbReference type="Proteomes" id="UP000285883">
    <property type="component" value="Unassembled WGS sequence"/>
</dbReference>
<sequence>MLQPLCRHRRYRYLVNIQAGAGWSLTRAATVQQLVVSPQNTGTDYANYLPSPILATNHKCPSKHAFTTITHQPTFMKLFATFTTACCALLATYAFAVEEETKSIDQLYADAITEGGKLVMYHGGDFSMQQESLHEAFTAAFPEINFTLIVDYSKYHNVRIDNQLETDTLMPDLVALQTLQDFPRWAQEGKLLEYKPANFSQVYDGFRDQRGAYMAYMMFTFSFLYDSSVLGGVAAPVSPANLVEPQWTGKIASTHPTDDDAVLFVYKLYVEKYGWNWVEDFANQNVTFRRGSNTANDLVVAKDKVVGVGTYTTGAPNVTFVTDNGNEYLAWGQRIAILNKAKHPAAAKLFMNWAISEEVQKTVVAENVRVDLAANGGSSHPWEICKANVDEFPKFMADRESVEQWRQTFALYFGEVQGEPTPGFLGLYPGL</sequence>
<evidence type="ECO:0000313" key="4">
    <source>
        <dbReference type="EMBL" id="RLN76233.1"/>
    </source>
</evidence>
<evidence type="ECO:0000313" key="6">
    <source>
        <dbReference type="Proteomes" id="UP000285883"/>
    </source>
</evidence>
<name>A0A3R7J3G0_9STRA</name>
<evidence type="ECO:0000256" key="1">
    <source>
        <dbReference type="ARBA" id="ARBA00022729"/>
    </source>
</evidence>
<keyword evidence="5" id="KW-1185">Reference proteome</keyword>
<keyword evidence="2" id="KW-0812">Transmembrane</keyword>
<evidence type="ECO:0000313" key="5">
    <source>
        <dbReference type="Proteomes" id="UP000285624"/>
    </source>
</evidence>